<protein>
    <submittedName>
        <fullName evidence="1">Sel1 repeat protein</fullName>
    </submittedName>
</protein>
<dbReference type="SMART" id="SM00671">
    <property type="entry name" value="SEL1"/>
    <property type="match status" value="3"/>
</dbReference>
<organism evidence="1 2">
    <name type="scientific">Amantichitinum ursilacus</name>
    <dbReference type="NCBI Taxonomy" id="857265"/>
    <lineage>
        <taxon>Bacteria</taxon>
        <taxon>Pseudomonadati</taxon>
        <taxon>Pseudomonadota</taxon>
        <taxon>Betaproteobacteria</taxon>
        <taxon>Neisseriales</taxon>
        <taxon>Chitinibacteraceae</taxon>
        <taxon>Amantichitinum</taxon>
    </lineage>
</organism>
<dbReference type="EMBL" id="LAQT01000005">
    <property type="protein sequence ID" value="KPC53755.1"/>
    <property type="molecule type" value="Genomic_DNA"/>
</dbReference>
<dbReference type="RefSeq" id="WP_053937250.1">
    <property type="nucleotide sequence ID" value="NZ_LAQT01000005.1"/>
</dbReference>
<proteinExistence type="predicted"/>
<evidence type="ECO:0000313" key="2">
    <source>
        <dbReference type="Proteomes" id="UP000037939"/>
    </source>
</evidence>
<dbReference type="InterPro" id="IPR006597">
    <property type="entry name" value="Sel1-like"/>
</dbReference>
<keyword evidence="2" id="KW-1185">Reference proteome</keyword>
<dbReference type="Pfam" id="PF08238">
    <property type="entry name" value="Sel1"/>
    <property type="match status" value="3"/>
</dbReference>
<dbReference type="Gene3D" id="1.25.40.10">
    <property type="entry name" value="Tetratricopeptide repeat domain"/>
    <property type="match status" value="1"/>
</dbReference>
<dbReference type="InterPro" id="IPR050767">
    <property type="entry name" value="Sel1_AlgK"/>
</dbReference>
<dbReference type="SUPFAM" id="SSF81901">
    <property type="entry name" value="HCP-like"/>
    <property type="match status" value="1"/>
</dbReference>
<accession>A0A0N0XJZ4</accession>
<evidence type="ECO:0000313" key="1">
    <source>
        <dbReference type="EMBL" id="KPC53755.1"/>
    </source>
</evidence>
<dbReference type="PANTHER" id="PTHR11102">
    <property type="entry name" value="SEL-1-LIKE PROTEIN"/>
    <property type="match status" value="1"/>
</dbReference>
<dbReference type="PANTHER" id="PTHR11102:SF160">
    <property type="entry name" value="ERAD-ASSOCIATED E3 UBIQUITIN-PROTEIN LIGASE COMPONENT HRD3"/>
    <property type="match status" value="1"/>
</dbReference>
<comment type="caution">
    <text evidence="1">The sequence shown here is derived from an EMBL/GenBank/DDBJ whole genome shotgun (WGS) entry which is preliminary data.</text>
</comment>
<dbReference type="STRING" id="857265.WG78_07925"/>
<name>A0A0N0XJZ4_9NEIS</name>
<dbReference type="AlphaFoldDB" id="A0A0N0XJZ4"/>
<dbReference type="Proteomes" id="UP000037939">
    <property type="component" value="Unassembled WGS sequence"/>
</dbReference>
<sequence length="225" mass="23979">MSLTQPQFNTLSRAASLCVLAGAIIGIGCATINVDPPPDNTAATVWRPAANKGDAVAQLQMALGYQSGVGGLPQDSKQALHYLELSASNGNAAAQMMLADALLKGQWGLQPDQTRGRALLEQAAAQTPVAAYRLGDLLSSGAVLPQDLPAAMRWYEHAARSGYRFAAWRLAQLKEASPDSQVEAYAWYIASDSSEDAARVLARLPAANQPQARLRAAQLLRELKR</sequence>
<reference evidence="1 2" key="1">
    <citation type="submission" date="2015-07" db="EMBL/GenBank/DDBJ databases">
        <title>Draft genome sequence of the Amantichitinum ursilacus IGB-41, a new chitin-degrading bacterium.</title>
        <authorList>
            <person name="Kirstahler P."/>
            <person name="Guenther M."/>
            <person name="Grumaz C."/>
            <person name="Rupp S."/>
            <person name="Zibek S."/>
            <person name="Sohn K."/>
        </authorList>
    </citation>
    <scope>NUCLEOTIDE SEQUENCE [LARGE SCALE GENOMIC DNA]</scope>
    <source>
        <strain evidence="1 2">IGB-41</strain>
    </source>
</reference>
<gene>
    <name evidence="1" type="ORF">WG78_07925</name>
</gene>
<dbReference type="InterPro" id="IPR011990">
    <property type="entry name" value="TPR-like_helical_dom_sf"/>
</dbReference>